<accession>A0ABN8KL94</accession>
<sequence>MTSQTPSHRWCDLPLKATRGVTIALVPSRERKRRQPGLATDDPAFVGWHQLVRGVQGSQVHFELVCGASENCRAATGTEKPPGVVARLAFDRHRILGEHRRSVKKRPMMLAAVETMTDADPVWEPRRHNPDVAAQATASESVHAAPPPKSSGRNGYNERHRHCNCPAAGGGASSSVGGDR</sequence>
<feature type="region of interest" description="Disordered" evidence="1">
    <location>
        <begin position="121"/>
        <end position="180"/>
    </location>
</feature>
<protein>
    <submittedName>
        <fullName evidence="2">Uncharacterized protein</fullName>
    </submittedName>
</protein>
<reference evidence="2 3" key="1">
    <citation type="submission" date="2022-03" db="EMBL/GenBank/DDBJ databases">
        <authorList>
            <person name="Brunel B."/>
        </authorList>
    </citation>
    <scope>NUCLEOTIDE SEQUENCE [LARGE SCALE GENOMIC DNA]</scope>
    <source>
        <strain evidence="2">STM5069sample</strain>
    </source>
</reference>
<keyword evidence="3" id="KW-1185">Reference proteome</keyword>
<evidence type="ECO:0000256" key="1">
    <source>
        <dbReference type="SAM" id="MobiDB-lite"/>
    </source>
</evidence>
<evidence type="ECO:0000313" key="2">
    <source>
        <dbReference type="EMBL" id="CAH2409297.1"/>
    </source>
</evidence>
<gene>
    <name evidence="2" type="ORF">MES5069_80020</name>
</gene>
<organism evidence="2 3">
    <name type="scientific">Mesorhizobium escarrei</name>
    <dbReference type="NCBI Taxonomy" id="666018"/>
    <lineage>
        <taxon>Bacteria</taxon>
        <taxon>Pseudomonadati</taxon>
        <taxon>Pseudomonadota</taxon>
        <taxon>Alphaproteobacteria</taxon>
        <taxon>Hyphomicrobiales</taxon>
        <taxon>Phyllobacteriaceae</taxon>
        <taxon>Mesorhizobium</taxon>
    </lineage>
</organism>
<proteinExistence type="predicted"/>
<evidence type="ECO:0000313" key="3">
    <source>
        <dbReference type="Proteomes" id="UP001153050"/>
    </source>
</evidence>
<dbReference type="Proteomes" id="UP001153050">
    <property type="component" value="Unassembled WGS sequence"/>
</dbReference>
<dbReference type="EMBL" id="CAKXZT010000179">
    <property type="protein sequence ID" value="CAH2409297.1"/>
    <property type="molecule type" value="Genomic_DNA"/>
</dbReference>
<name>A0ABN8KL94_9HYPH</name>
<comment type="caution">
    <text evidence="2">The sequence shown here is derived from an EMBL/GenBank/DDBJ whole genome shotgun (WGS) entry which is preliminary data.</text>
</comment>